<keyword evidence="8" id="KW-0472">Membrane</keyword>
<comment type="subcellular location">
    <subcellularLocation>
        <location evidence="2">Endoplasmic reticulum membrane</location>
    </subcellularLocation>
</comment>
<keyword evidence="10" id="KW-0560">Oxidoreductase</keyword>
<keyword evidence="4 9" id="KW-0349">Heme</keyword>
<dbReference type="OrthoDB" id="1470350at2759"/>
<dbReference type="InterPro" id="IPR036396">
    <property type="entry name" value="Cyt_P450_sf"/>
</dbReference>
<evidence type="ECO:0000313" key="11">
    <source>
        <dbReference type="EMBL" id="NOV40305.1"/>
    </source>
</evidence>
<keyword evidence="9 10" id="KW-0479">Metal-binding</keyword>
<dbReference type="EMBL" id="GHWJ01007568">
    <property type="protein sequence ID" value="NOV40305.1"/>
    <property type="molecule type" value="Transcribed_RNA"/>
</dbReference>
<dbReference type="PANTHER" id="PTHR24291">
    <property type="entry name" value="CYTOCHROME P450 FAMILY 4"/>
    <property type="match status" value="1"/>
</dbReference>
<evidence type="ECO:0000256" key="6">
    <source>
        <dbReference type="ARBA" id="ARBA00023004"/>
    </source>
</evidence>
<proteinExistence type="inferred from homology"/>
<dbReference type="InterPro" id="IPR050196">
    <property type="entry name" value="Cytochrome_P450_Monoox"/>
</dbReference>
<dbReference type="AlphaFoldDB" id="A0A6M2D2W8"/>
<dbReference type="VEuPathDB" id="VectorBase:LOC119177153"/>
<dbReference type="GO" id="GO:0004497">
    <property type="term" value="F:monooxygenase activity"/>
    <property type="evidence" value="ECO:0007669"/>
    <property type="project" value="UniProtKB-KW"/>
</dbReference>
<evidence type="ECO:0000256" key="2">
    <source>
        <dbReference type="ARBA" id="ARBA00004586"/>
    </source>
</evidence>
<dbReference type="PANTHER" id="PTHR24291:SF189">
    <property type="entry name" value="CYTOCHROME P450 4C3-RELATED"/>
    <property type="match status" value="1"/>
</dbReference>
<dbReference type="SUPFAM" id="SSF48264">
    <property type="entry name" value="Cytochrome P450"/>
    <property type="match status" value="1"/>
</dbReference>
<accession>A0A6M2D2W8</accession>
<dbReference type="Gene3D" id="1.10.630.10">
    <property type="entry name" value="Cytochrome P450"/>
    <property type="match status" value="1"/>
</dbReference>
<keyword evidence="7 10" id="KW-0503">Monooxygenase</keyword>
<evidence type="ECO:0000256" key="8">
    <source>
        <dbReference type="ARBA" id="ARBA00023136"/>
    </source>
</evidence>
<comment type="cofactor">
    <cofactor evidence="1 9">
        <name>heme</name>
        <dbReference type="ChEBI" id="CHEBI:30413"/>
    </cofactor>
</comment>
<name>A0A6M2D2W8_RHIMP</name>
<dbReference type="PRINTS" id="PR00385">
    <property type="entry name" value="P450"/>
</dbReference>
<dbReference type="GO" id="GO:0016705">
    <property type="term" value="F:oxidoreductase activity, acting on paired donors, with incorporation or reduction of molecular oxygen"/>
    <property type="evidence" value="ECO:0007669"/>
    <property type="project" value="InterPro"/>
</dbReference>
<dbReference type="Pfam" id="PF00067">
    <property type="entry name" value="p450"/>
    <property type="match status" value="1"/>
</dbReference>
<dbReference type="CDD" id="cd20628">
    <property type="entry name" value="CYP4"/>
    <property type="match status" value="1"/>
</dbReference>
<evidence type="ECO:0000256" key="3">
    <source>
        <dbReference type="ARBA" id="ARBA00010617"/>
    </source>
</evidence>
<evidence type="ECO:0000256" key="4">
    <source>
        <dbReference type="ARBA" id="ARBA00022617"/>
    </source>
</evidence>
<evidence type="ECO:0000256" key="1">
    <source>
        <dbReference type="ARBA" id="ARBA00001971"/>
    </source>
</evidence>
<dbReference type="PROSITE" id="PS00086">
    <property type="entry name" value="CYTOCHROME_P450"/>
    <property type="match status" value="1"/>
</dbReference>
<dbReference type="InterPro" id="IPR017972">
    <property type="entry name" value="Cyt_P450_CS"/>
</dbReference>
<organism evidence="11">
    <name type="scientific">Rhipicephalus microplus</name>
    <name type="common">Cattle tick</name>
    <name type="synonym">Boophilus microplus</name>
    <dbReference type="NCBI Taxonomy" id="6941"/>
    <lineage>
        <taxon>Eukaryota</taxon>
        <taxon>Metazoa</taxon>
        <taxon>Ecdysozoa</taxon>
        <taxon>Arthropoda</taxon>
        <taxon>Chelicerata</taxon>
        <taxon>Arachnida</taxon>
        <taxon>Acari</taxon>
        <taxon>Parasitiformes</taxon>
        <taxon>Ixodida</taxon>
        <taxon>Ixodoidea</taxon>
        <taxon>Ixodidae</taxon>
        <taxon>Rhipicephalinae</taxon>
        <taxon>Rhipicephalus</taxon>
        <taxon>Boophilus</taxon>
    </lineage>
</organism>
<dbReference type="PRINTS" id="PR00463">
    <property type="entry name" value="EP450I"/>
</dbReference>
<dbReference type="GO" id="GO:0020037">
    <property type="term" value="F:heme binding"/>
    <property type="evidence" value="ECO:0007669"/>
    <property type="project" value="InterPro"/>
</dbReference>
<evidence type="ECO:0000256" key="5">
    <source>
        <dbReference type="ARBA" id="ARBA00022824"/>
    </source>
</evidence>
<dbReference type="GO" id="GO:0005789">
    <property type="term" value="C:endoplasmic reticulum membrane"/>
    <property type="evidence" value="ECO:0007669"/>
    <property type="project" value="UniProtKB-SubCell"/>
</dbReference>
<dbReference type="InterPro" id="IPR001128">
    <property type="entry name" value="Cyt_P450"/>
</dbReference>
<protein>
    <submittedName>
        <fullName evidence="11">Putative cytochrome p450 salivary gland overexpressed</fullName>
    </submittedName>
</protein>
<dbReference type="InterPro" id="IPR002401">
    <property type="entry name" value="Cyt_P450_E_grp-I"/>
</dbReference>
<evidence type="ECO:0000256" key="9">
    <source>
        <dbReference type="PIRSR" id="PIRSR602401-1"/>
    </source>
</evidence>
<dbReference type="GO" id="GO:0005506">
    <property type="term" value="F:iron ion binding"/>
    <property type="evidence" value="ECO:0007669"/>
    <property type="project" value="InterPro"/>
</dbReference>
<evidence type="ECO:0000256" key="10">
    <source>
        <dbReference type="RuleBase" id="RU000461"/>
    </source>
</evidence>
<keyword evidence="5" id="KW-0256">Endoplasmic reticulum</keyword>
<comment type="similarity">
    <text evidence="3 10">Belongs to the cytochrome P450 family.</text>
</comment>
<keyword evidence="6 9" id="KW-0408">Iron</keyword>
<evidence type="ECO:0000256" key="7">
    <source>
        <dbReference type="ARBA" id="ARBA00023033"/>
    </source>
</evidence>
<reference evidence="11" key="1">
    <citation type="submission" date="2019-09" db="EMBL/GenBank/DDBJ databases">
        <title>Organ-specific transcriptomic study of the physiology of the cattle tick, Rhipicephalus microplus.</title>
        <authorList>
            <person name="Tirloni L."/>
            <person name="Braz G."/>
            <person name="Gandara A.C.P."/>
            <person name="Sabadin G.A."/>
            <person name="da Silva R.M."/>
            <person name="Guizzo M.G."/>
            <person name="Machado J.A."/>
            <person name="Costa E.P."/>
            <person name="Gomes H.F."/>
            <person name="Moraes J."/>
            <person name="Mota M.B.S."/>
            <person name="Mesquita R.D."/>
            <person name="Alvarenga P.H."/>
            <person name="Alves F."/>
            <person name="Seixas A."/>
            <person name="da Fonseca R.N."/>
            <person name="Fogaca A."/>
            <person name="Logullo C."/>
            <person name="Tanaka A."/>
            <person name="Daffre S."/>
            <person name="Termignoni C."/>
            <person name="Vaz I.S.Jr."/>
            <person name="Oliveira P.L."/>
            <person name="Ribeiro J.M."/>
        </authorList>
    </citation>
    <scope>NUCLEOTIDE SEQUENCE</scope>
    <source>
        <strain evidence="11">Porto Alegre</strain>
    </source>
</reference>
<sequence>MSMFVDLTSAVLTPTAMVVPRALTWAAALFLLAWVSKKWGLQWIRTWLRMKSLPGPSDWIPFWLLTSILWRNRRHLEKESFTTVVFNTIKDLTKEYECKTFKAYLGVFPIVVIHTPEAAQAVLMGKVKSDKPFLYSFLKSWLGEKSLLMIGGDSWRSKRKVFMQAFQANAMENYRGSIGESADCLVARIDKMLKEEPDEPIRCLENVQKCALDIIGHVALGVDLGVQEEKHGNYGGYFNLLTMLVSTRIFQPWLWLDQIYRLTPDGRLFQKNLRKIEAIVYGVMNIRKDEMKKQSDQTTNSNKLPKIGDASGSLFLDSLLLEHMKAPSTYTLDGVRKDADFMMFAGSDSSTCAISWSIYLLGLHPDVQRKVQEELDTVFGDRDEIDCTQEDLKRLQYMECCVKESLRLCPPFPCIGKILDEDLTIDGCTLPKGVACFVVMYSLHRNPKEFERPDEYIPERFMSEENSRRHPFSYIPFSAGPKNCLGQKFVMMEIKIVLAKILSKFTVESTCAIEDVQMTFDIVLKAKGGLPVRFRRRKQS</sequence>
<feature type="binding site" description="axial binding residue" evidence="9">
    <location>
        <position position="484"/>
    </location>
    <ligand>
        <name>heme</name>
        <dbReference type="ChEBI" id="CHEBI:30413"/>
    </ligand>
    <ligandPart>
        <name>Fe</name>
        <dbReference type="ChEBI" id="CHEBI:18248"/>
    </ligandPart>
</feature>